<evidence type="ECO:0000256" key="2">
    <source>
        <dbReference type="SAM" id="MobiDB-lite"/>
    </source>
</evidence>
<name>A0AAD7XVL3_9FUNG</name>
<sequence length="337" mass="36934">MSNAPPFYYSHPPNAAGVTPSMMGAPVPGRGMSPAQMGMPYMQQGPFRNMGPDPSMHRKRAQNKTPRQGGGVIEDGDEPSGDELDDISARDIAMARYKRNHDYLSEIFTPYNASSITPPPLDVPQSKAELNKLIEEEQKAIEARNTKQQELLKSVEEKRNSYWEAMTQLDSASTTEDMSKSTERFERMADIKVEHTTSNVHAVQIPGLEPEQPSTTAASSSNNNNNTRESSGGSGGSMTPAAVAAARDGESQSGPTNMDLFQSYPSQDDRSGGDNNNANRNDDDNSNDFFNEMVNTGQEDDGGSVSEFLNTGDMDFEPSDKQEGDQNNMTEEQQRRD</sequence>
<dbReference type="RefSeq" id="XP_058339340.1">
    <property type="nucleotide sequence ID" value="XM_058489853.1"/>
</dbReference>
<evidence type="ECO:0000256" key="1">
    <source>
        <dbReference type="SAM" id="Coils"/>
    </source>
</evidence>
<feature type="domain" description="SWI/SNF and RSC complexes subunit Ssr4 C-terminal" evidence="3">
    <location>
        <begin position="74"/>
        <end position="148"/>
    </location>
</feature>
<keyword evidence="5" id="KW-1185">Reference proteome</keyword>
<evidence type="ECO:0000259" key="3">
    <source>
        <dbReference type="Pfam" id="PF20497"/>
    </source>
</evidence>
<dbReference type="InterPro" id="IPR046464">
    <property type="entry name" value="SWI-SNF_Ssr4_C"/>
</dbReference>
<dbReference type="Pfam" id="PF20497">
    <property type="entry name" value="SWI-SNF_Ssr4_C"/>
    <property type="match status" value="1"/>
</dbReference>
<proteinExistence type="predicted"/>
<feature type="compositionally biased region" description="Acidic residues" evidence="2">
    <location>
        <begin position="74"/>
        <end position="84"/>
    </location>
</feature>
<keyword evidence="1" id="KW-0175">Coiled coil</keyword>
<dbReference type="Proteomes" id="UP001234581">
    <property type="component" value="Unassembled WGS sequence"/>
</dbReference>
<protein>
    <recommendedName>
        <fullName evidence="3">SWI/SNF and RSC complexes subunit Ssr4 C-terminal domain-containing protein</fullName>
    </recommendedName>
</protein>
<gene>
    <name evidence="4" type="ORF">O0I10_009867</name>
</gene>
<dbReference type="EMBL" id="JARTCD010000061">
    <property type="protein sequence ID" value="KAJ8654426.1"/>
    <property type="molecule type" value="Genomic_DNA"/>
</dbReference>
<reference evidence="4 5" key="1">
    <citation type="submission" date="2023-03" db="EMBL/GenBank/DDBJ databases">
        <title>Genome sequence of Lichtheimia ornata CBS 291.66.</title>
        <authorList>
            <person name="Mohabir J.T."/>
            <person name="Shea T.P."/>
            <person name="Kurbessoian T."/>
            <person name="Berby B."/>
            <person name="Fontaine J."/>
            <person name="Livny J."/>
            <person name="Gnirke A."/>
            <person name="Stajich J.E."/>
            <person name="Cuomo C.A."/>
        </authorList>
    </citation>
    <scope>NUCLEOTIDE SEQUENCE [LARGE SCALE GENOMIC DNA]</scope>
    <source>
        <strain evidence="4">CBS 291.66</strain>
    </source>
</reference>
<feature type="compositionally biased region" description="Low complexity" evidence="2">
    <location>
        <begin position="214"/>
        <end position="242"/>
    </location>
</feature>
<feature type="region of interest" description="Disordered" evidence="2">
    <location>
        <begin position="1"/>
        <end position="84"/>
    </location>
</feature>
<comment type="caution">
    <text evidence="4">The sequence shown here is derived from an EMBL/GenBank/DDBJ whole genome shotgun (WGS) entry which is preliminary data.</text>
</comment>
<feature type="coiled-coil region" evidence="1">
    <location>
        <begin position="127"/>
        <end position="158"/>
    </location>
</feature>
<organism evidence="4 5">
    <name type="scientific">Lichtheimia ornata</name>
    <dbReference type="NCBI Taxonomy" id="688661"/>
    <lineage>
        <taxon>Eukaryota</taxon>
        <taxon>Fungi</taxon>
        <taxon>Fungi incertae sedis</taxon>
        <taxon>Mucoromycota</taxon>
        <taxon>Mucoromycotina</taxon>
        <taxon>Mucoromycetes</taxon>
        <taxon>Mucorales</taxon>
        <taxon>Lichtheimiaceae</taxon>
        <taxon>Lichtheimia</taxon>
    </lineage>
</organism>
<dbReference type="AlphaFoldDB" id="A0AAD7XVL3"/>
<feature type="compositionally biased region" description="Polar residues" evidence="2">
    <location>
        <begin position="251"/>
        <end position="266"/>
    </location>
</feature>
<accession>A0AAD7XVL3</accession>
<dbReference type="GeneID" id="83217272"/>
<evidence type="ECO:0000313" key="4">
    <source>
        <dbReference type="EMBL" id="KAJ8654426.1"/>
    </source>
</evidence>
<feature type="region of interest" description="Disordered" evidence="2">
    <location>
        <begin position="196"/>
        <end position="337"/>
    </location>
</feature>
<evidence type="ECO:0000313" key="5">
    <source>
        <dbReference type="Proteomes" id="UP001234581"/>
    </source>
</evidence>